<dbReference type="InterPro" id="IPR017103">
    <property type="entry name" value="Iontropic_Glu_rcpt_pln"/>
</dbReference>
<evidence type="ECO:0000256" key="3">
    <source>
        <dbReference type="ARBA" id="ARBA00022448"/>
    </source>
</evidence>
<evidence type="ECO:0000313" key="18">
    <source>
        <dbReference type="Proteomes" id="UP000737018"/>
    </source>
</evidence>
<dbReference type="InterPro" id="IPR001320">
    <property type="entry name" value="Iontro_rcpt_C"/>
</dbReference>
<evidence type="ECO:0000256" key="4">
    <source>
        <dbReference type="ARBA" id="ARBA00022692"/>
    </source>
</evidence>
<keyword evidence="11 13" id="KW-1071">Ligand-gated ion channel</keyword>
<name>A0A8J4RK87_9ROSI</name>
<evidence type="ECO:0000256" key="9">
    <source>
        <dbReference type="ARBA" id="ARBA00023170"/>
    </source>
</evidence>
<dbReference type="FunFam" id="1.10.287.70:FF:000172">
    <property type="entry name" value="Glutamate receptor"/>
    <property type="match status" value="1"/>
</dbReference>
<keyword evidence="18" id="KW-1185">Reference proteome</keyword>
<proteinExistence type="inferred from homology"/>
<feature type="transmembrane region" description="Helical" evidence="15">
    <location>
        <begin position="595"/>
        <end position="613"/>
    </location>
</feature>
<dbReference type="InterPro" id="IPR044440">
    <property type="entry name" value="GABAb_receptor_plant_PBP1"/>
</dbReference>
<keyword evidence="14" id="KW-1015">Disulfide bond</keyword>
<dbReference type="InterPro" id="IPR019594">
    <property type="entry name" value="Glu/Gly-bd"/>
</dbReference>
<keyword evidence="3 13" id="KW-0813">Transport</keyword>
<keyword evidence="8 13" id="KW-0472">Membrane</keyword>
<keyword evidence="12 13" id="KW-0407">Ion channel</keyword>
<evidence type="ECO:0000256" key="10">
    <source>
        <dbReference type="ARBA" id="ARBA00023180"/>
    </source>
</evidence>
<dbReference type="InterPro" id="IPR028082">
    <property type="entry name" value="Peripla_BP_I"/>
</dbReference>
<dbReference type="Proteomes" id="UP000737018">
    <property type="component" value="Unassembled WGS sequence"/>
</dbReference>
<comment type="function">
    <text evidence="13">Glutamate-gated receptor that probably acts as non-selective cation channel.</text>
</comment>
<protein>
    <recommendedName>
        <fullName evidence="13">Glutamate receptor</fullName>
    </recommendedName>
</protein>
<dbReference type="OrthoDB" id="5984008at2759"/>
<dbReference type="AlphaFoldDB" id="A0A8J4RK87"/>
<sequence length="882" mass="99106">MPIPFITVCTVSRPWFSPVLVYFVFILFLLSHGHHGAQANSYKNKEINIGVIVDVNSSIGKEEQTAMIIAAQNEAPKGRNVSLHFLDSNRDPQQVASAAENLIKEKKLIAIIGMHSWQKTALVADVGNRTQVPVLSFASPVITSPTIQLRWPLLIRMANDGSAQVKCMADIVRACNWRRVIVIYEEDAYGGDSGMSALLAEALQNIGVEIEYRLVLPSVSYVSNAEGLVQKELVKLENETLCRVFIVLQSSLTMVTNLFREAKKLRLVGGETESAWIIPDSITNMLDSVDKSIMSSMNGTIGIKTQYSNHNKEYVKFEKRYRANRSEEENTKPGIYALRAYDSIKIITRAIKSSSDDSSSLLKNILSDSFSGLSGEILFEGKMLSQNPKFKIVKVDGEKSNELGIWTPDNNGGVKNKNTKEKAWPGLDKVPKGWAMPSKAKPMRIVVPAHAMFKEFVEDMNRNNSNGEIFRGFSIEIFHKVIEQLNYTDTLQYIFESNSGSYDDLVELVHNKTFDAAVGDITILSNRSKNVEFTQPYTESGLTMVVPAKSKESPWMFMKPFTGGVWLVVAFILIYTMFIVWFLEHPSNPEFKGSLKDQIANAMWFAFCSLFFAHRERIYNHLTRVVIAVWLFLVFVLTASYTANLSSMLTIQSIEPSVTSMELLKRNNLTVGCDKGTFVGNYLEEVLNFSSTNIKEIDREEKYIKEFESKGISAAFLEAPYAKVFLHKYCKGYIADSHTATYRFGGFGFAFQKGSPFAREFSEGILRLSEKGDLKMLENDLTDPPNECSMSVSSDETRSLGLQSFWGLCLISFSTSTICFLLSLIHLIKNYQRFEEANRGSVTPSGSVWDKAARIAMYFYDKEMGLRRAQSSSELSLVMIQS</sequence>
<dbReference type="InterPro" id="IPR015683">
    <property type="entry name" value="Ionotropic_Glu_rcpt"/>
</dbReference>
<keyword evidence="9 13" id="KW-0675">Receptor</keyword>
<dbReference type="Gene3D" id="3.40.50.2300">
    <property type="match status" value="2"/>
</dbReference>
<dbReference type="InterPro" id="IPR001828">
    <property type="entry name" value="ANF_lig-bd_rcpt"/>
</dbReference>
<evidence type="ECO:0000256" key="12">
    <source>
        <dbReference type="ARBA" id="ARBA00023303"/>
    </source>
</evidence>
<evidence type="ECO:0000313" key="17">
    <source>
        <dbReference type="EMBL" id="KAF3968763.1"/>
    </source>
</evidence>
<comment type="subcellular location">
    <subcellularLocation>
        <location evidence="1">Membrane</location>
        <topology evidence="1">Multi-pass membrane protein</topology>
    </subcellularLocation>
</comment>
<comment type="similarity">
    <text evidence="2 13">Belongs to the glutamate-gated ion channel (TC 1.A.10.1) family.</text>
</comment>
<dbReference type="Pfam" id="PF01094">
    <property type="entry name" value="ANF_receptor"/>
    <property type="match status" value="1"/>
</dbReference>
<evidence type="ECO:0000256" key="7">
    <source>
        <dbReference type="ARBA" id="ARBA00023065"/>
    </source>
</evidence>
<feature type="domain" description="Ionotropic glutamate receptor C-terminal" evidence="16">
    <location>
        <begin position="444"/>
        <end position="783"/>
    </location>
</feature>
<keyword evidence="7 13" id="KW-0406">Ion transport</keyword>
<dbReference type="Pfam" id="PF10613">
    <property type="entry name" value="Lig_chan-Glu_bd"/>
    <property type="match status" value="1"/>
</dbReference>
<dbReference type="SMART" id="SM00079">
    <property type="entry name" value="PBPe"/>
    <property type="match status" value="1"/>
</dbReference>
<dbReference type="EMBL" id="JRKL02000731">
    <property type="protein sequence ID" value="KAF3968763.1"/>
    <property type="molecule type" value="Genomic_DNA"/>
</dbReference>
<evidence type="ECO:0000256" key="2">
    <source>
        <dbReference type="ARBA" id="ARBA00008685"/>
    </source>
</evidence>
<feature type="transmembrane region" description="Helical" evidence="15">
    <location>
        <begin position="561"/>
        <end position="583"/>
    </location>
</feature>
<comment type="caution">
    <text evidence="17">The sequence shown here is derived from an EMBL/GenBank/DDBJ whole genome shotgun (WGS) entry which is preliminary data.</text>
</comment>
<dbReference type="SUPFAM" id="SSF53850">
    <property type="entry name" value="Periplasmic binding protein-like II"/>
    <property type="match status" value="1"/>
</dbReference>
<dbReference type="GO" id="GO:0016020">
    <property type="term" value="C:membrane"/>
    <property type="evidence" value="ECO:0007669"/>
    <property type="project" value="UniProtKB-SubCell"/>
</dbReference>
<keyword evidence="5" id="KW-0732">Signal</keyword>
<evidence type="ECO:0000256" key="11">
    <source>
        <dbReference type="ARBA" id="ARBA00023286"/>
    </source>
</evidence>
<evidence type="ECO:0000256" key="5">
    <source>
        <dbReference type="ARBA" id="ARBA00022729"/>
    </source>
</evidence>
<keyword evidence="6 15" id="KW-1133">Transmembrane helix</keyword>
<evidence type="ECO:0000259" key="16">
    <source>
        <dbReference type="SMART" id="SM00079"/>
    </source>
</evidence>
<dbReference type="FunFam" id="3.40.50.2300:FF:000188">
    <property type="entry name" value="Glutamate receptor"/>
    <property type="match status" value="1"/>
</dbReference>
<dbReference type="FunFam" id="3.40.190.10:FF:000054">
    <property type="entry name" value="Glutamate receptor"/>
    <property type="match status" value="1"/>
</dbReference>
<evidence type="ECO:0000256" key="1">
    <source>
        <dbReference type="ARBA" id="ARBA00004141"/>
    </source>
</evidence>
<dbReference type="Gene3D" id="3.40.190.10">
    <property type="entry name" value="Periplasmic binding protein-like II"/>
    <property type="match status" value="1"/>
</dbReference>
<dbReference type="Pfam" id="PF00060">
    <property type="entry name" value="Lig_chan"/>
    <property type="match status" value="1"/>
</dbReference>
<feature type="transmembrane region" description="Helical" evidence="15">
    <location>
        <begin position="625"/>
        <end position="643"/>
    </location>
</feature>
<dbReference type="PIRSF" id="PIRSF037090">
    <property type="entry name" value="Iontro_Glu-like_rcpt_pln"/>
    <property type="match status" value="1"/>
</dbReference>
<dbReference type="Gene3D" id="1.10.287.70">
    <property type="match status" value="1"/>
</dbReference>
<keyword evidence="4 15" id="KW-0812">Transmembrane</keyword>
<evidence type="ECO:0000256" key="14">
    <source>
        <dbReference type="PIRSR" id="PIRSR037090-50"/>
    </source>
</evidence>
<feature type="transmembrane region" description="Helical" evidence="15">
    <location>
        <begin position="15"/>
        <end position="33"/>
    </location>
</feature>
<dbReference type="CDD" id="cd13686">
    <property type="entry name" value="GluR_Plant"/>
    <property type="match status" value="1"/>
</dbReference>
<reference evidence="17" key="1">
    <citation type="submission" date="2020-03" db="EMBL/GenBank/DDBJ databases">
        <title>Castanea mollissima Vanexum genome sequencing.</title>
        <authorList>
            <person name="Staton M."/>
        </authorList>
    </citation>
    <scope>NUCLEOTIDE SEQUENCE</scope>
    <source>
        <tissue evidence="17">Leaf</tissue>
    </source>
</reference>
<gene>
    <name evidence="17" type="ORF">CMV_007389</name>
</gene>
<feature type="disulfide bond" evidence="14">
    <location>
        <begin position="730"/>
        <end position="788"/>
    </location>
</feature>
<keyword evidence="10" id="KW-0325">Glycoprotein</keyword>
<evidence type="ECO:0000256" key="6">
    <source>
        <dbReference type="ARBA" id="ARBA00022989"/>
    </source>
</evidence>
<dbReference type="SUPFAM" id="SSF53822">
    <property type="entry name" value="Periplasmic binding protein-like I"/>
    <property type="match status" value="1"/>
</dbReference>
<dbReference type="CDD" id="cd19990">
    <property type="entry name" value="PBP1_GABAb_receptor_plant"/>
    <property type="match status" value="1"/>
</dbReference>
<evidence type="ECO:0000256" key="13">
    <source>
        <dbReference type="PIRNR" id="PIRNR037090"/>
    </source>
</evidence>
<organism evidence="17 18">
    <name type="scientific">Castanea mollissima</name>
    <name type="common">Chinese chestnut</name>
    <dbReference type="NCBI Taxonomy" id="60419"/>
    <lineage>
        <taxon>Eukaryota</taxon>
        <taxon>Viridiplantae</taxon>
        <taxon>Streptophyta</taxon>
        <taxon>Embryophyta</taxon>
        <taxon>Tracheophyta</taxon>
        <taxon>Spermatophyta</taxon>
        <taxon>Magnoliopsida</taxon>
        <taxon>eudicotyledons</taxon>
        <taxon>Gunneridae</taxon>
        <taxon>Pentapetalae</taxon>
        <taxon>rosids</taxon>
        <taxon>fabids</taxon>
        <taxon>Fagales</taxon>
        <taxon>Fagaceae</taxon>
        <taxon>Castanea</taxon>
    </lineage>
</organism>
<dbReference type="PANTHER" id="PTHR18966">
    <property type="entry name" value="IONOTROPIC GLUTAMATE RECEPTOR"/>
    <property type="match status" value="1"/>
</dbReference>
<evidence type="ECO:0000256" key="8">
    <source>
        <dbReference type="ARBA" id="ARBA00023136"/>
    </source>
</evidence>
<accession>A0A8J4RK87</accession>
<feature type="transmembrane region" description="Helical" evidence="15">
    <location>
        <begin position="805"/>
        <end position="828"/>
    </location>
</feature>
<evidence type="ECO:0000256" key="15">
    <source>
        <dbReference type="SAM" id="Phobius"/>
    </source>
</evidence>
<dbReference type="GO" id="GO:0015276">
    <property type="term" value="F:ligand-gated monoatomic ion channel activity"/>
    <property type="evidence" value="ECO:0007669"/>
    <property type="project" value="InterPro"/>
</dbReference>